<keyword evidence="2" id="KW-0812">Transmembrane</keyword>
<proteinExistence type="predicted"/>
<feature type="compositionally biased region" description="Polar residues" evidence="1">
    <location>
        <begin position="505"/>
        <end position="522"/>
    </location>
</feature>
<evidence type="ECO:0000256" key="3">
    <source>
        <dbReference type="SAM" id="SignalP"/>
    </source>
</evidence>
<feature type="region of interest" description="Disordered" evidence="1">
    <location>
        <begin position="427"/>
        <end position="463"/>
    </location>
</feature>
<keyword evidence="2" id="KW-1133">Transmembrane helix</keyword>
<feature type="region of interest" description="Disordered" evidence="1">
    <location>
        <begin position="502"/>
        <end position="552"/>
    </location>
</feature>
<evidence type="ECO:0008006" key="6">
    <source>
        <dbReference type="Google" id="ProtNLM"/>
    </source>
</evidence>
<keyword evidence="3" id="KW-0732">Signal</keyword>
<sequence>MSLIDGAFDGWRAFLLLLLSVAFASTQAEAGCAPYPVALRAGNVSLSNGKVARGVEMAVGEPEQKFAFMPLFDRQSILLYSSETLQEGKRSKDGLVSFRGGSYDPIASKTRKASTLNTSLGDPEEPEVSSIADRMKLNDNVTLDDIEMGIAASDWDTQGYKPLMGFGLGTNSTLLRLLRASDRIASRSWGFFWGFGFGMPSQLDGSFVFGGYDRAKVTGERFTAKLTPNQPDCSTQLVVEVSDLTLNFPNGTGVSIFPRFKPRPVLRMCIAPYVPVLMSLPLLPYFDSWLRQTRQNLNMMEGGLGYYFWNQKYHQEHNAYDGGLTITLSSGLKISFSNEKLVVPYVEVDRQTGDTTTNTTTPVLLVTSLQGSSSSAMPYLGSQFLSAAYLQVNQDAGQFSLWKANPTTNEDLVAMDAADAEVPEFCTAAPGATAPGGTSPGDTHPTAPGGTFPGGTHPESDNGSLSKGAIAGLVVGAVACVAIFGGLAMWLLKRNEPTAAAKAPGQSTSAFDGKQDLNQQGTVPPVYENGSAEHHTAPVIYELGHESRSELP</sequence>
<dbReference type="AlphaFoldDB" id="A0A8H6MP15"/>
<accession>A0A8H6MP15</accession>
<keyword evidence="2" id="KW-0472">Membrane</keyword>
<evidence type="ECO:0000313" key="5">
    <source>
        <dbReference type="Proteomes" id="UP000652219"/>
    </source>
</evidence>
<keyword evidence="5" id="KW-1185">Reference proteome</keyword>
<name>A0A8H6MP15_9PEZI</name>
<dbReference type="EMBL" id="WIGN01000225">
    <property type="protein sequence ID" value="KAF6803867.1"/>
    <property type="molecule type" value="Genomic_DNA"/>
</dbReference>
<organism evidence="4 5">
    <name type="scientific">Colletotrichum sojae</name>
    <dbReference type="NCBI Taxonomy" id="2175907"/>
    <lineage>
        <taxon>Eukaryota</taxon>
        <taxon>Fungi</taxon>
        <taxon>Dikarya</taxon>
        <taxon>Ascomycota</taxon>
        <taxon>Pezizomycotina</taxon>
        <taxon>Sordariomycetes</taxon>
        <taxon>Hypocreomycetidae</taxon>
        <taxon>Glomerellales</taxon>
        <taxon>Glomerellaceae</taxon>
        <taxon>Colletotrichum</taxon>
        <taxon>Colletotrichum orchidearum species complex</taxon>
    </lineage>
</organism>
<gene>
    <name evidence="4" type="ORF">CSOJ01_10596</name>
</gene>
<dbReference type="InterPro" id="IPR021109">
    <property type="entry name" value="Peptidase_aspartic_dom_sf"/>
</dbReference>
<feature type="compositionally biased region" description="Basic and acidic residues" evidence="1">
    <location>
        <begin position="543"/>
        <end position="552"/>
    </location>
</feature>
<evidence type="ECO:0000256" key="1">
    <source>
        <dbReference type="SAM" id="MobiDB-lite"/>
    </source>
</evidence>
<feature type="transmembrane region" description="Helical" evidence="2">
    <location>
        <begin position="469"/>
        <end position="492"/>
    </location>
</feature>
<feature type="signal peptide" evidence="3">
    <location>
        <begin position="1"/>
        <end position="28"/>
    </location>
</feature>
<feature type="chain" id="PRO_5034016536" description="Peptidase A1 domain-containing protein" evidence="3">
    <location>
        <begin position="29"/>
        <end position="552"/>
    </location>
</feature>
<evidence type="ECO:0000256" key="2">
    <source>
        <dbReference type="SAM" id="Phobius"/>
    </source>
</evidence>
<comment type="caution">
    <text evidence="4">The sequence shown here is derived from an EMBL/GenBank/DDBJ whole genome shotgun (WGS) entry which is preliminary data.</text>
</comment>
<reference evidence="4 5" key="1">
    <citation type="journal article" date="2020" name="Phytopathology">
        <title>Genome Sequence Resources of Colletotrichum truncatum, C. plurivorum, C. musicola, and C. sojae: Four Species Pathogenic to Soybean (Glycine max).</title>
        <authorList>
            <person name="Rogerio F."/>
            <person name="Boufleur T.R."/>
            <person name="Ciampi-Guillardi M."/>
            <person name="Sukno S.A."/>
            <person name="Thon M.R."/>
            <person name="Massola Junior N.S."/>
            <person name="Baroncelli R."/>
        </authorList>
    </citation>
    <scope>NUCLEOTIDE SEQUENCE [LARGE SCALE GENOMIC DNA]</scope>
    <source>
        <strain evidence="4 5">LFN0009</strain>
    </source>
</reference>
<feature type="compositionally biased region" description="Low complexity" evidence="1">
    <location>
        <begin position="427"/>
        <end position="457"/>
    </location>
</feature>
<evidence type="ECO:0000313" key="4">
    <source>
        <dbReference type="EMBL" id="KAF6803867.1"/>
    </source>
</evidence>
<dbReference type="Gene3D" id="2.40.70.10">
    <property type="entry name" value="Acid Proteases"/>
    <property type="match status" value="2"/>
</dbReference>
<protein>
    <recommendedName>
        <fullName evidence="6">Peptidase A1 domain-containing protein</fullName>
    </recommendedName>
</protein>
<dbReference type="SUPFAM" id="SSF50630">
    <property type="entry name" value="Acid proteases"/>
    <property type="match status" value="1"/>
</dbReference>
<dbReference type="Proteomes" id="UP000652219">
    <property type="component" value="Unassembled WGS sequence"/>
</dbReference>